<evidence type="ECO:0000256" key="1">
    <source>
        <dbReference type="SAM" id="Phobius"/>
    </source>
</evidence>
<dbReference type="Proteomes" id="UP000199116">
    <property type="component" value="Unassembled WGS sequence"/>
</dbReference>
<keyword evidence="1" id="KW-0472">Membrane</keyword>
<feature type="transmembrane region" description="Helical" evidence="1">
    <location>
        <begin position="36"/>
        <end position="53"/>
    </location>
</feature>
<keyword evidence="1" id="KW-1133">Transmembrane helix</keyword>
<protein>
    <submittedName>
        <fullName evidence="2">Uncharacterized protein</fullName>
    </submittedName>
</protein>
<proteinExistence type="predicted"/>
<evidence type="ECO:0000313" key="2">
    <source>
        <dbReference type="EMBL" id="SFF72297.1"/>
    </source>
</evidence>
<dbReference type="AlphaFoldDB" id="A0A1I2L4C3"/>
<name>A0A1I2L4C3_9FLAO</name>
<organism evidence="2 3">
    <name type="scientific">Salegentibacter agarivorans</name>
    <dbReference type="NCBI Taxonomy" id="345907"/>
    <lineage>
        <taxon>Bacteria</taxon>
        <taxon>Pseudomonadati</taxon>
        <taxon>Bacteroidota</taxon>
        <taxon>Flavobacteriia</taxon>
        <taxon>Flavobacteriales</taxon>
        <taxon>Flavobacteriaceae</taxon>
        <taxon>Salegentibacter</taxon>
    </lineage>
</organism>
<reference evidence="3" key="1">
    <citation type="submission" date="2016-10" db="EMBL/GenBank/DDBJ databases">
        <authorList>
            <person name="Varghese N."/>
            <person name="Submissions S."/>
        </authorList>
    </citation>
    <scope>NUCLEOTIDE SEQUENCE [LARGE SCALE GENOMIC DNA]</scope>
    <source>
        <strain evidence="3">DSM 23515</strain>
    </source>
</reference>
<keyword evidence="1" id="KW-0812">Transmembrane</keyword>
<sequence length="130" mass="15219">MTIYYPQKRLKYKLLYGIVSVIIGTIAFIIDSAPIFIYPWLILGFLEIGTWYYENKYHYLQINNNILTKNSLFPKSIDLTKLSAIRKYKNSFILESEDQNIKIHKGLIASHSLNQLNNLLNEIPLKPQQI</sequence>
<evidence type="ECO:0000313" key="3">
    <source>
        <dbReference type="Proteomes" id="UP000199116"/>
    </source>
</evidence>
<keyword evidence="3" id="KW-1185">Reference proteome</keyword>
<dbReference type="EMBL" id="FOOH01000006">
    <property type="protein sequence ID" value="SFF72297.1"/>
    <property type="molecule type" value="Genomic_DNA"/>
</dbReference>
<feature type="transmembrane region" description="Helical" evidence="1">
    <location>
        <begin position="12"/>
        <end position="30"/>
    </location>
</feature>
<accession>A0A1I2L4C3</accession>
<dbReference type="RefSeq" id="WP_075327521.1">
    <property type="nucleotide sequence ID" value="NZ_FOOH01000006.1"/>
</dbReference>
<gene>
    <name evidence="2" type="ORF">SAMN04488033_106110</name>
</gene>